<protein>
    <submittedName>
        <fullName evidence="2">Uncharacterized protein</fullName>
    </submittedName>
</protein>
<dbReference type="AlphaFoldDB" id="A0AAV4R491"/>
<comment type="caution">
    <text evidence="2">The sequence shown here is derived from an EMBL/GenBank/DDBJ whole genome shotgun (WGS) entry which is preliminary data.</text>
</comment>
<keyword evidence="1" id="KW-1133">Transmembrane helix</keyword>
<evidence type="ECO:0000313" key="2">
    <source>
        <dbReference type="EMBL" id="GIY14898.1"/>
    </source>
</evidence>
<accession>A0AAV4R491</accession>
<evidence type="ECO:0000256" key="1">
    <source>
        <dbReference type="SAM" id="Phobius"/>
    </source>
</evidence>
<dbReference type="EMBL" id="BPLQ01005428">
    <property type="protein sequence ID" value="GIY14898.1"/>
    <property type="molecule type" value="Genomic_DNA"/>
</dbReference>
<dbReference type="Proteomes" id="UP001054837">
    <property type="component" value="Unassembled WGS sequence"/>
</dbReference>
<name>A0AAV4R491_9ARAC</name>
<reference evidence="2 3" key="1">
    <citation type="submission" date="2021-06" db="EMBL/GenBank/DDBJ databases">
        <title>Caerostris darwini draft genome.</title>
        <authorList>
            <person name="Kono N."/>
            <person name="Arakawa K."/>
        </authorList>
    </citation>
    <scope>NUCLEOTIDE SEQUENCE [LARGE SCALE GENOMIC DNA]</scope>
</reference>
<proteinExistence type="predicted"/>
<keyword evidence="1" id="KW-0812">Transmembrane</keyword>
<sequence>MQTVRFDGYQKIRGSHHPILPTTGSSIHSFGGWGWNGIEKRNAFSFDCQAVVPPHSSQPIPISFFVSVCYVEVMNGFNCFCLGCFYLKKMGNKLR</sequence>
<evidence type="ECO:0000313" key="3">
    <source>
        <dbReference type="Proteomes" id="UP001054837"/>
    </source>
</evidence>
<feature type="transmembrane region" description="Helical" evidence="1">
    <location>
        <begin position="62"/>
        <end position="87"/>
    </location>
</feature>
<keyword evidence="3" id="KW-1185">Reference proteome</keyword>
<organism evidence="2 3">
    <name type="scientific">Caerostris darwini</name>
    <dbReference type="NCBI Taxonomy" id="1538125"/>
    <lineage>
        <taxon>Eukaryota</taxon>
        <taxon>Metazoa</taxon>
        <taxon>Ecdysozoa</taxon>
        <taxon>Arthropoda</taxon>
        <taxon>Chelicerata</taxon>
        <taxon>Arachnida</taxon>
        <taxon>Araneae</taxon>
        <taxon>Araneomorphae</taxon>
        <taxon>Entelegynae</taxon>
        <taxon>Araneoidea</taxon>
        <taxon>Araneidae</taxon>
        <taxon>Caerostris</taxon>
    </lineage>
</organism>
<keyword evidence="1" id="KW-0472">Membrane</keyword>
<gene>
    <name evidence="2" type="ORF">CDAR_367861</name>
</gene>